<gene>
    <name evidence="2" type="ORF">JJB07_11355</name>
</gene>
<dbReference type="RefSeq" id="WP_201635056.1">
    <property type="nucleotide sequence ID" value="NZ_JAEQNB010000003.1"/>
</dbReference>
<protein>
    <submittedName>
        <fullName evidence="2">Uncharacterized protein</fullName>
    </submittedName>
</protein>
<reference evidence="2 3" key="1">
    <citation type="submission" date="2021-01" db="EMBL/GenBank/DDBJ databases">
        <title>Tumebacillus sp. strain ITR2 16S ribosomal RNA gene Genome sequencing and assembly.</title>
        <authorList>
            <person name="Kang M."/>
        </authorList>
    </citation>
    <scope>NUCLEOTIDE SEQUENCE [LARGE SCALE GENOMIC DNA]</scope>
    <source>
        <strain evidence="2 3">ITR2</strain>
    </source>
</reference>
<comment type="caution">
    <text evidence="2">The sequence shown here is derived from an EMBL/GenBank/DDBJ whole genome shotgun (WGS) entry which is preliminary data.</text>
</comment>
<name>A0ABS1JAD4_9BACL</name>
<dbReference type="Proteomes" id="UP000602284">
    <property type="component" value="Unassembled WGS sequence"/>
</dbReference>
<sequence length="95" mass="10951">MRPISVQVRGLFSREEMDRYNNLWEVGKFCESSGRFDLARIVQHEIETLAQPAVEKLQRYENRVDAPQAVAAPVIIDNRPKMKHTTPVEPKNCAE</sequence>
<evidence type="ECO:0000313" key="2">
    <source>
        <dbReference type="EMBL" id="MBL0387247.1"/>
    </source>
</evidence>
<accession>A0ABS1JAD4</accession>
<organism evidence="2 3">
    <name type="scientific">Tumebacillus amylolyticus</name>
    <dbReference type="NCBI Taxonomy" id="2801339"/>
    <lineage>
        <taxon>Bacteria</taxon>
        <taxon>Bacillati</taxon>
        <taxon>Bacillota</taxon>
        <taxon>Bacilli</taxon>
        <taxon>Bacillales</taxon>
        <taxon>Alicyclobacillaceae</taxon>
        <taxon>Tumebacillus</taxon>
    </lineage>
</organism>
<proteinExistence type="predicted"/>
<feature type="region of interest" description="Disordered" evidence="1">
    <location>
        <begin position="75"/>
        <end position="95"/>
    </location>
</feature>
<keyword evidence="3" id="KW-1185">Reference proteome</keyword>
<evidence type="ECO:0000313" key="3">
    <source>
        <dbReference type="Proteomes" id="UP000602284"/>
    </source>
</evidence>
<evidence type="ECO:0000256" key="1">
    <source>
        <dbReference type="SAM" id="MobiDB-lite"/>
    </source>
</evidence>
<dbReference type="EMBL" id="JAEQNB010000003">
    <property type="protein sequence ID" value="MBL0387247.1"/>
    <property type="molecule type" value="Genomic_DNA"/>
</dbReference>